<accession>A0A1P9WZ67</accession>
<reference evidence="2 3" key="1">
    <citation type="submission" date="2016-01" db="EMBL/GenBank/DDBJ databases">
        <authorList>
            <person name="Oliw E.H."/>
        </authorList>
    </citation>
    <scope>NUCLEOTIDE SEQUENCE [LARGE SCALE GENOMIC DNA]</scope>
    <source>
        <strain evidence="2 3">DY10</strain>
    </source>
</reference>
<evidence type="ECO:0000313" key="2">
    <source>
        <dbReference type="EMBL" id="AQG80665.1"/>
    </source>
</evidence>
<keyword evidence="1" id="KW-1133">Transmembrane helix</keyword>
<dbReference type="InterPro" id="IPR023902">
    <property type="entry name" value="Sporulation_SdpA"/>
</dbReference>
<protein>
    <recommendedName>
        <fullName evidence="4">SdpA family antimicrobial peptide system protein</fullName>
    </recommendedName>
</protein>
<dbReference type="AlphaFoldDB" id="A0A1P9WZ67"/>
<sequence>MYNKIQRVARVSQFSIIKQARTTRLLCLRRTIATHKPDTAMKATRITFVGISLLWAGLAFFSLLTYVKDTPVRFSYEFQHNLRTLFPQGWAFFTKSPRDENIQLYRWENNRLILVDGQRQATFANLMGFRRSSRAMSVEYAYLLYNVPTTKWTRCETDPEAYIRSHKLTEVRVENNTPRPYLSGTYYLIQRGIVPWAWSSQTNRITLPSSILKLTVICNR</sequence>
<name>A0A1P9WZ67_9BACT</name>
<dbReference type="STRING" id="1178516.AWR27_15825"/>
<evidence type="ECO:0000313" key="3">
    <source>
        <dbReference type="Proteomes" id="UP000187941"/>
    </source>
</evidence>
<keyword evidence="3" id="KW-1185">Reference proteome</keyword>
<dbReference type="NCBIfam" id="TIGR04034">
    <property type="entry name" value="export_SdpA"/>
    <property type="match status" value="1"/>
</dbReference>
<gene>
    <name evidence="2" type="ORF">AWR27_15825</name>
</gene>
<evidence type="ECO:0000256" key="1">
    <source>
        <dbReference type="SAM" id="Phobius"/>
    </source>
</evidence>
<dbReference type="KEGG" id="smon:AWR27_15825"/>
<evidence type="ECO:0008006" key="4">
    <source>
        <dbReference type="Google" id="ProtNLM"/>
    </source>
</evidence>
<dbReference type="Proteomes" id="UP000187941">
    <property type="component" value="Chromosome"/>
</dbReference>
<dbReference type="Pfam" id="PF17418">
    <property type="entry name" value="SdpA"/>
    <property type="match status" value="1"/>
</dbReference>
<feature type="transmembrane region" description="Helical" evidence="1">
    <location>
        <begin position="46"/>
        <end position="67"/>
    </location>
</feature>
<keyword evidence="1" id="KW-0812">Transmembrane</keyword>
<keyword evidence="1" id="KW-0472">Membrane</keyword>
<organism evidence="2 3">
    <name type="scientific">Spirosoma montaniterrae</name>
    <dbReference type="NCBI Taxonomy" id="1178516"/>
    <lineage>
        <taxon>Bacteria</taxon>
        <taxon>Pseudomonadati</taxon>
        <taxon>Bacteroidota</taxon>
        <taxon>Cytophagia</taxon>
        <taxon>Cytophagales</taxon>
        <taxon>Cytophagaceae</taxon>
        <taxon>Spirosoma</taxon>
    </lineage>
</organism>
<proteinExistence type="predicted"/>
<dbReference type="EMBL" id="CP014263">
    <property type="protein sequence ID" value="AQG80665.1"/>
    <property type="molecule type" value="Genomic_DNA"/>
</dbReference>